<dbReference type="EMBL" id="CP029189">
    <property type="protein sequence ID" value="QES55805.1"/>
    <property type="molecule type" value="Genomic_DNA"/>
</dbReference>
<accession>A0A5P2DKX2</accession>
<sequence>MAAGLLLVPGSPLGILAFFFGDPYGDEKHAREQDYDVSVPEDRSSLAAMDCTDALAFAHARLPAAGLDADCRTSPTPEHSRVVATFRMERAAAHDWLTATYVGAEPDNTCRLSDCGEDRWLEQDSAPAATYVRFGVVRLADGTDRVEILASAPTH</sequence>
<evidence type="ECO:0000313" key="1">
    <source>
        <dbReference type="EMBL" id="QES55805.1"/>
    </source>
</evidence>
<reference evidence="1 2" key="1">
    <citation type="submission" date="2018-05" db="EMBL/GenBank/DDBJ databases">
        <title>Streptomyces venezuelae.</title>
        <authorList>
            <person name="Kim W."/>
            <person name="Lee N."/>
            <person name="Cho B.-K."/>
        </authorList>
    </citation>
    <scope>NUCLEOTIDE SEQUENCE [LARGE SCALE GENOMIC DNA]</scope>
    <source>
        <strain evidence="1 2">ATCC 21018</strain>
    </source>
</reference>
<proteinExistence type="predicted"/>
<organism evidence="1 2">
    <name type="scientific">Streptomyces venezuelae</name>
    <dbReference type="NCBI Taxonomy" id="54571"/>
    <lineage>
        <taxon>Bacteria</taxon>
        <taxon>Bacillati</taxon>
        <taxon>Actinomycetota</taxon>
        <taxon>Actinomycetes</taxon>
        <taxon>Kitasatosporales</taxon>
        <taxon>Streptomycetaceae</taxon>
        <taxon>Streptomyces</taxon>
    </lineage>
</organism>
<gene>
    <name evidence="1" type="ORF">DEJ51_17855</name>
</gene>
<dbReference type="AlphaFoldDB" id="A0A5P2DKX2"/>
<protein>
    <submittedName>
        <fullName evidence="1">Uncharacterized protein</fullName>
    </submittedName>
</protein>
<dbReference type="Proteomes" id="UP000324101">
    <property type="component" value="Chromosome"/>
</dbReference>
<evidence type="ECO:0000313" key="2">
    <source>
        <dbReference type="Proteomes" id="UP000324101"/>
    </source>
</evidence>
<name>A0A5P2DKX2_STRVZ</name>